<proteinExistence type="predicted"/>
<gene>
    <name evidence="1" type="primary">P0414E10.14</name>
</gene>
<evidence type="ECO:0000313" key="1">
    <source>
        <dbReference type="EMBL" id="BAD62200.1"/>
    </source>
</evidence>
<accession>Q5Z4Z4</accession>
<dbReference type="Proteomes" id="UP000000763">
    <property type="component" value="Chromosome 6"/>
</dbReference>
<sequence>MTSLTCSSSHILISRARLPLVPPWGSVSAEAAVRHSRCRHRRCRATSRLVEPPDRPRQIVSSLLSHHDRLSFVAVCSQWHLGTLWQHLLLPLPLPWLLNLMHPRTYQNLAAGVVHQIPRRARTCSGVSSYDNGWLMGSNMTGTYYD</sequence>
<reference evidence="2" key="1">
    <citation type="journal article" date="2005" name="Nature">
        <title>The map-based sequence of the rice genome.</title>
        <authorList>
            <consortium name="International rice genome sequencing project (IRGSP)"/>
            <person name="Matsumoto T."/>
            <person name="Wu J."/>
            <person name="Kanamori H."/>
            <person name="Katayose Y."/>
            <person name="Fujisawa M."/>
            <person name="Namiki N."/>
            <person name="Mizuno H."/>
            <person name="Yamamoto K."/>
            <person name="Antonio B.A."/>
            <person name="Baba T."/>
            <person name="Sakata K."/>
            <person name="Nagamura Y."/>
            <person name="Aoki H."/>
            <person name="Arikawa K."/>
            <person name="Arita K."/>
            <person name="Bito T."/>
            <person name="Chiden Y."/>
            <person name="Fujitsuka N."/>
            <person name="Fukunaka R."/>
            <person name="Hamada M."/>
            <person name="Harada C."/>
            <person name="Hayashi A."/>
            <person name="Hijishita S."/>
            <person name="Honda M."/>
            <person name="Hosokawa S."/>
            <person name="Ichikawa Y."/>
            <person name="Idonuma A."/>
            <person name="Iijima M."/>
            <person name="Ikeda M."/>
            <person name="Ikeno M."/>
            <person name="Ito K."/>
            <person name="Ito S."/>
            <person name="Ito T."/>
            <person name="Ito Y."/>
            <person name="Ito Y."/>
            <person name="Iwabuchi A."/>
            <person name="Kamiya K."/>
            <person name="Karasawa W."/>
            <person name="Kurita K."/>
            <person name="Katagiri S."/>
            <person name="Kikuta A."/>
            <person name="Kobayashi H."/>
            <person name="Kobayashi N."/>
            <person name="Machita K."/>
            <person name="Maehara T."/>
            <person name="Masukawa M."/>
            <person name="Mizubayashi T."/>
            <person name="Mukai Y."/>
            <person name="Nagasaki H."/>
            <person name="Nagata Y."/>
            <person name="Naito S."/>
            <person name="Nakashima M."/>
            <person name="Nakama Y."/>
            <person name="Nakamichi Y."/>
            <person name="Nakamura M."/>
            <person name="Meguro A."/>
            <person name="Negishi M."/>
            <person name="Ohta I."/>
            <person name="Ohta T."/>
            <person name="Okamoto M."/>
            <person name="Ono N."/>
            <person name="Saji S."/>
            <person name="Sakaguchi M."/>
            <person name="Sakai K."/>
            <person name="Shibata M."/>
            <person name="Shimokawa T."/>
            <person name="Song J."/>
            <person name="Takazaki Y."/>
            <person name="Terasawa K."/>
            <person name="Tsugane M."/>
            <person name="Tsuji K."/>
            <person name="Ueda S."/>
            <person name="Waki K."/>
            <person name="Yamagata H."/>
            <person name="Yamamoto M."/>
            <person name="Yamamoto S."/>
            <person name="Yamane H."/>
            <person name="Yoshiki S."/>
            <person name="Yoshihara R."/>
            <person name="Yukawa K."/>
            <person name="Zhong H."/>
            <person name="Yano M."/>
            <person name="Yuan Q."/>
            <person name="Ouyang S."/>
            <person name="Liu J."/>
            <person name="Jones K.M."/>
            <person name="Gansberger K."/>
            <person name="Moffat K."/>
            <person name="Hill J."/>
            <person name="Bera J."/>
            <person name="Fadrosh D."/>
            <person name="Jin S."/>
            <person name="Johri S."/>
            <person name="Kim M."/>
            <person name="Overton L."/>
            <person name="Reardon M."/>
            <person name="Tsitrin T."/>
            <person name="Vuong H."/>
            <person name="Weaver B."/>
            <person name="Ciecko A."/>
            <person name="Tallon L."/>
            <person name="Jackson J."/>
            <person name="Pai G."/>
            <person name="Aken S.V."/>
            <person name="Utterback T."/>
            <person name="Reidmuller S."/>
            <person name="Feldblyum T."/>
            <person name="Hsiao J."/>
            <person name="Zismann V."/>
            <person name="Iobst S."/>
            <person name="de Vazeille A.R."/>
            <person name="Buell C.R."/>
            <person name="Ying K."/>
            <person name="Li Y."/>
            <person name="Lu T."/>
            <person name="Huang Y."/>
            <person name="Zhao Q."/>
            <person name="Feng Q."/>
            <person name="Zhang L."/>
            <person name="Zhu J."/>
            <person name="Weng Q."/>
            <person name="Mu J."/>
            <person name="Lu Y."/>
            <person name="Fan D."/>
            <person name="Liu Y."/>
            <person name="Guan J."/>
            <person name="Zhang Y."/>
            <person name="Yu S."/>
            <person name="Liu X."/>
            <person name="Zhang Y."/>
            <person name="Hong G."/>
            <person name="Han B."/>
            <person name="Choisne N."/>
            <person name="Demange N."/>
            <person name="Orjeda G."/>
            <person name="Samain S."/>
            <person name="Cattolico L."/>
            <person name="Pelletier E."/>
            <person name="Couloux A."/>
            <person name="Segurens B."/>
            <person name="Wincker P."/>
            <person name="D'Hont A."/>
            <person name="Scarpelli C."/>
            <person name="Weissenbach J."/>
            <person name="Salanoubat M."/>
            <person name="Quetier F."/>
            <person name="Yu Y."/>
            <person name="Kim H.R."/>
            <person name="Rambo T."/>
            <person name="Currie J."/>
            <person name="Collura K."/>
            <person name="Luo M."/>
            <person name="Yang T."/>
            <person name="Ammiraju J.S.S."/>
            <person name="Engler F."/>
            <person name="Soderlund C."/>
            <person name="Wing R.A."/>
            <person name="Palmer L.E."/>
            <person name="de la Bastide M."/>
            <person name="Spiegel L."/>
            <person name="Nascimento L."/>
            <person name="Zutavern T."/>
            <person name="O'Shaughnessy A."/>
            <person name="Dike S."/>
            <person name="Dedhia N."/>
            <person name="Preston R."/>
            <person name="Balija V."/>
            <person name="McCombie W.R."/>
            <person name="Chow T."/>
            <person name="Chen H."/>
            <person name="Chung M."/>
            <person name="Chen C."/>
            <person name="Shaw J."/>
            <person name="Wu H."/>
            <person name="Hsiao K."/>
            <person name="Chao Y."/>
            <person name="Chu M."/>
            <person name="Cheng C."/>
            <person name="Hour A."/>
            <person name="Lee P."/>
            <person name="Lin S."/>
            <person name="Lin Y."/>
            <person name="Liou J."/>
            <person name="Liu S."/>
            <person name="Hsing Y."/>
            <person name="Raghuvanshi S."/>
            <person name="Mohanty A."/>
            <person name="Bharti A.K."/>
            <person name="Gaur A."/>
            <person name="Gupta V."/>
            <person name="Kumar D."/>
            <person name="Ravi V."/>
            <person name="Vij S."/>
            <person name="Kapur A."/>
            <person name="Khurana P."/>
            <person name="Khurana P."/>
            <person name="Khurana J.P."/>
            <person name="Tyagi A.K."/>
            <person name="Gaikwad K."/>
            <person name="Singh A."/>
            <person name="Dalal V."/>
            <person name="Srivastava S."/>
            <person name="Dixit A."/>
            <person name="Pal A.K."/>
            <person name="Ghazi I.A."/>
            <person name="Yadav M."/>
            <person name="Pandit A."/>
            <person name="Bhargava A."/>
            <person name="Sureshbabu K."/>
            <person name="Batra K."/>
            <person name="Sharma T.R."/>
            <person name="Mohapatra T."/>
            <person name="Singh N.K."/>
            <person name="Messing J."/>
            <person name="Nelson A.B."/>
            <person name="Fuks G."/>
            <person name="Kavchok S."/>
            <person name="Keizer G."/>
            <person name="Linton E."/>
            <person name="Llaca V."/>
            <person name="Song R."/>
            <person name="Tanyolac B."/>
            <person name="Young S."/>
            <person name="Ho-Il K."/>
            <person name="Hahn J.H."/>
            <person name="Sangsakoo G."/>
            <person name="Vanavichit A."/>
            <person name="de Mattos Luiz.A.T."/>
            <person name="Zimmer P.D."/>
            <person name="Malone G."/>
            <person name="Dellagostin O."/>
            <person name="de Oliveira A.C."/>
            <person name="Bevan M."/>
            <person name="Bancroft I."/>
            <person name="Minx P."/>
            <person name="Cordum H."/>
            <person name="Wilson R."/>
            <person name="Cheng Z."/>
            <person name="Jin W."/>
            <person name="Jiang J."/>
            <person name="Leong S.A."/>
            <person name="Iwama H."/>
            <person name="Gojobori T."/>
            <person name="Itoh T."/>
            <person name="Niimura Y."/>
            <person name="Fujii Y."/>
            <person name="Habara T."/>
            <person name="Sakai H."/>
            <person name="Sato Y."/>
            <person name="Wilson G."/>
            <person name="Kumar K."/>
            <person name="McCouch S."/>
            <person name="Juretic N."/>
            <person name="Hoen D."/>
            <person name="Wright S."/>
            <person name="Bruskiewich R."/>
            <person name="Bureau T."/>
            <person name="Miyao A."/>
            <person name="Hirochika H."/>
            <person name="Nishikawa T."/>
            <person name="Kadowaki K."/>
            <person name="Sugiura M."/>
            <person name="Burr B."/>
            <person name="Sasaki T."/>
        </authorList>
    </citation>
    <scope>NUCLEOTIDE SEQUENCE [LARGE SCALE GENOMIC DNA]</scope>
    <source>
        <strain evidence="2">cv. Nipponbare</strain>
    </source>
</reference>
<name>Q5Z4Z4_ORYSJ</name>
<dbReference type="EMBL" id="AP005852">
    <property type="protein sequence ID" value="BAD62200.1"/>
    <property type="molecule type" value="Genomic_DNA"/>
</dbReference>
<organism evidence="1 2">
    <name type="scientific">Oryza sativa subsp. japonica</name>
    <name type="common">Rice</name>
    <dbReference type="NCBI Taxonomy" id="39947"/>
    <lineage>
        <taxon>Eukaryota</taxon>
        <taxon>Viridiplantae</taxon>
        <taxon>Streptophyta</taxon>
        <taxon>Embryophyta</taxon>
        <taxon>Tracheophyta</taxon>
        <taxon>Spermatophyta</taxon>
        <taxon>Magnoliopsida</taxon>
        <taxon>Liliopsida</taxon>
        <taxon>Poales</taxon>
        <taxon>Poaceae</taxon>
        <taxon>BOP clade</taxon>
        <taxon>Oryzoideae</taxon>
        <taxon>Oryzeae</taxon>
        <taxon>Oryzinae</taxon>
        <taxon>Oryza</taxon>
        <taxon>Oryza sativa</taxon>
    </lineage>
</organism>
<protein>
    <submittedName>
        <fullName evidence="1">Uncharacterized protein</fullName>
    </submittedName>
</protein>
<evidence type="ECO:0000313" key="2">
    <source>
        <dbReference type="Proteomes" id="UP000000763"/>
    </source>
</evidence>
<reference evidence="2" key="2">
    <citation type="journal article" date="2008" name="Nucleic Acids Res.">
        <title>The rice annotation project database (RAP-DB): 2008 update.</title>
        <authorList>
            <consortium name="The rice annotation project (RAP)"/>
        </authorList>
    </citation>
    <scope>GENOME REANNOTATION</scope>
    <source>
        <strain evidence="2">cv. Nipponbare</strain>
    </source>
</reference>
<dbReference type="AlphaFoldDB" id="Q5Z4Z4"/>